<evidence type="ECO:0000313" key="8">
    <source>
        <dbReference type="Proteomes" id="UP000024635"/>
    </source>
</evidence>
<evidence type="ECO:0000256" key="4">
    <source>
        <dbReference type="ARBA" id="ARBA00023136"/>
    </source>
</evidence>
<gene>
    <name evidence="7" type="primary">Acey_s0095.g2783</name>
    <name evidence="7" type="synonym">Acey-clc-2</name>
    <name evidence="7" type="ORF">Y032_0095g2783</name>
</gene>
<evidence type="ECO:0008006" key="9">
    <source>
        <dbReference type="Google" id="ProtNLM"/>
    </source>
</evidence>
<organism evidence="7 8">
    <name type="scientific">Ancylostoma ceylanicum</name>
    <dbReference type="NCBI Taxonomy" id="53326"/>
    <lineage>
        <taxon>Eukaryota</taxon>
        <taxon>Metazoa</taxon>
        <taxon>Ecdysozoa</taxon>
        <taxon>Nematoda</taxon>
        <taxon>Chromadorea</taxon>
        <taxon>Rhabditida</taxon>
        <taxon>Rhabditina</taxon>
        <taxon>Rhabditomorpha</taxon>
        <taxon>Strongyloidea</taxon>
        <taxon>Ancylostomatidae</taxon>
        <taxon>Ancylostomatinae</taxon>
        <taxon>Ancylostoma</taxon>
    </lineage>
</organism>
<dbReference type="AlphaFoldDB" id="A0A016TKG0"/>
<evidence type="ECO:0000256" key="3">
    <source>
        <dbReference type="ARBA" id="ARBA00022989"/>
    </source>
</evidence>
<dbReference type="EMBL" id="JARK01001431">
    <property type="protein sequence ID" value="EYC03132.1"/>
    <property type="molecule type" value="Genomic_DNA"/>
</dbReference>
<keyword evidence="4 6" id="KW-0472">Membrane</keyword>
<feature type="transmembrane region" description="Helical" evidence="6">
    <location>
        <begin position="172"/>
        <end position="199"/>
    </location>
</feature>
<feature type="transmembrane region" description="Helical" evidence="6">
    <location>
        <begin position="7"/>
        <end position="28"/>
    </location>
</feature>
<dbReference type="PANTHER" id="PTHR10671:SF54">
    <property type="entry name" value="CLC-LIKE PROTEIN 2"/>
    <property type="match status" value="1"/>
</dbReference>
<sequence>MPPLRAILQIAALVCMIFGLILIFTALATPSWQVAYVRELQQWLQSGLWMSCKTRPSGMHMCSYAFSDDDNYFHATDDFVNISSPAFYTWQRTLLHVFLLGQLCALLSLISYCFAQSSKLEKVSHALFSGFVAFAALICTGSAITFAIFSYMVEYRFYHVSVSGVYEKHRGYSFHLALAGSLLYIVALLLSIPSTVYVIRRDSQLVRANEQNRMVLAAGGDKTSPKQESDLCEEAPSVCPTTHKRNSLRCAAFQVFHERTDNLREVQMKTPSTKGGRQVRLFPFLVRPMRFFGHLLVSLIVINSTQSPTWL</sequence>
<dbReference type="InterPro" id="IPR010761">
    <property type="entry name" value="Clc_prot-like"/>
</dbReference>
<reference evidence="8" key="1">
    <citation type="journal article" date="2015" name="Nat. Genet.">
        <title>The genome and transcriptome of the zoonotic hookworm Ancylostoma ceylanicum identify infection-specific gene families.</title>
        <authorList>
            <person name="Schwarz E.M."/>
            <person name="Hu Y."/>
            <person name="Antoshechkin I."/>
            <person name="Miller M.M."/>
            <person name="Sternberg P.W."/>
            <person name="Aroian R.V."/>
        </authorList>
    </citation>
    <scope>NUCLEOTIDE SEQUENCE</scope>
    <source>
        <strain evidence="8">HY135</strain>
    </source>
</reference>
<dbReference type="Pfam" id="PF07062">
    <property type="entry name" value="Clc-like"/>
    <property type="match status" value="1"/>
</dbReference>
<feature type="transmembrane region" description="Helical" evidence="6">
    <location>
        <begin position="127"/>
        <end position="152"/>
    </location>
</feature>
<protein>
    <recommendedName>
        <fullName evidence="9">Clc-like protein</fullName>
    </recommendedName>
</protein>
<evidence type="ECO:0000256" key="2">
    <source>
        <dbReference type="ARBA" id="ARBA00022692"/>
    </source>
</evidence>
<dbReference type="OrthoDB" id="10025519at2759"/>
<accession>A0A016TKG0</accession>
<keyword evidence="3 6" id="KW-1133">Transmembrane helix</keyword>
<evidence type="ECO:0000256" key="1">
    <source>
        <dbReference type="ARBA" id="ARBA00004141"/>
    </source>
</evidence>
<comment type="similarity">
    <text evidence="5">Belongs to the Clc family.</text>
</comment>
<dbReference type="PANTHER" id="PTHR10671">
    <property type="entry name" value="EPITHELIAL MEMBRANE PROTEIN-RELATED"/>
    <property type="match status" value="1"/>
</dbReference>
<proteinExistence type="inferred from homology"/>
<dbReference type="Gene3D" id="1.20.140.150">
    <property type="match status" value="1"/>
</dbReference>
<evidence type="ECO:0000256" key="6">
    <source>
        <dbReference type="SAM" id="Phobius"/>
    </source>
</evidence>
<dbReference type="STRING" id="53326.A0A016TKG0"/>
<evidence type="ECO:0000256" key="5">
    <source>
        <dbReference type="ARBA" id="ARBA00060861"/>
    </source>
</evidence>
<dbReference type="InterPro" id="IPR050579">
    <property type="entry name" value="PMP-22/EMP/MP20-like"/>
</dbReference>
<dbReference type="GO" id="GO:0005886">
    <property type="term" value="C:plasma membrane"/>
    <property type="evidence" value="ECO:0007669"/>
    <property type="project" value="TreeGrafter"/>
</dbReference>
<comment type="caution">
    <text evidence="7">The sequence shown here is derived from an EMBL/GenBank/DDBJ whole genome shotgun (WGS) entry which is preliminary data.</text>
</comment>
<dbReference type="Proteomes" id="UP000024635">
    <property type="component" value="Unassembled WGS sequence"/>
</dbReference>
<feature type="transmembrane region" description="Helical" evidence="6">
    <location>
        <begin position="94"/>
        <end position="115"/>
    </location>
</feature>
<comment type="subcellular location">
    <subcellularLocation>
        <location evidence="1">Membrane</location>
        <topology evidence="1">Multi-pass membrane protein</topology>
    </subcellularLocation>
</comment>
<evidence type="ECO:0000313" key="7">
    <source>
        <dbReference type="EMBL" id="EYC03132.1"/>
    </source>
</evidence>
<name>A0A016TKG0_9BILA</name>
<dbReference type="FunFam" id="1.20.140.150:FF:000042">
    <property type="entry name" value="Clc-like protein 2"/>
    <property type="match status" value="1"/>
</dbReference>
<keyword evidence="8" id="KW-1185">Reference proteome</keyword>
<keyword evidence="2 6" id="KW-0812">Transmembrane</keyword>